<comment type="caution">
    <text evidence="5">The sequence shown here is derived from an EMBL/GenBank/DDBJ whole genome shotgun (WGS) entry which is preliminary data.</text>
</comment>
<proteinExistence type="inferred from homology"/>
<dbReference type="EMBL" id="VNIB01000012">
    <property type="protein sequence ID" value="TYO96820.1"/>
    <property type="molecule type" value="Genomic_DNA"/>
</dbReference>
<dbReference type="CDD" id="cd06339">
    <property type="entry name" value="PBP1_YraM_LppC_lipoprotein-like"/>
    <property type="match status" value="1"/>
</dbReference>
<dbReference type="PANTHER" id="PTHR30483:SF6">
    <property type="entry name" value="PERIPLASMIC BINDING PROTEIN OF ABC TRANSPORTER FOR NATURAL AMINO ACIDS"/>
    <property type="match status" value="1"/>
</dbReference>
<evidence type="ECO:0000259" key="4">
    <source>
        <dbReference type="Pfam" id="PF13458"/>
    </source>
</evidence>
<dbReference type="Pfam" id="PF13458">
    <property type="entry name" value="Peripla_BP_6"/>
    <property type="match status" value="1"/>
</dbReference>
<evidence type="ECO:0000256" key="2">
    <source>
        <dbReference type="ARBA" id="ARBA00022729"/>
    </source>
</evidence>
<dbReference type="Gene3D" id="3.40.50.2300">
    <property type="match status" value="4"/>
</dbReference>
<dbReference type="Gene3D" id="1.25.40.10">
    <property type="entry name" value="Tetratricopeptide repeat domain"/>
    <property type="match status" value="1"/>
</dbReference>
<dbReference type="SUPFAM" id="SSF53822">
    <property type="entry name" value="Periplasmic binding protein-like I"/>
    <property type="match status" value="1"/>
</dbReference>
<keyword evidence="6" id="KW-1185">Reference proteome</keyword>
<name>A0A5D3WFX2_9BACT</name>
<reference evidence="5 6" key="1">
    <citation type="submission" date="2019-07" db="EMBL/GenBank/DDBJ databases">
        <title>Genomic Encyclopedia of Type Strains, Phase IV (KMG-IV): sequencing the most valuable type-strain genomes for metagenomic binning, comparative biology and taxonomic classification.</title>
        <authorList>
            <person name="Goeker M."/>
        </authorList>
    </citation>
    <scope>NUCLEOTIDE SEQUENCE [LARGE SCALE GENOMIC DNA]</scope>
    <source>
        <strain evidence="5 6">SS015</strain>
    </source>
</reference>
<organism evidence="5 6">
    <name type="scientific">Geothermobacter ehrlichii</name>
    <dbReference type="NCBI Taxonomy" id="213224"/>
    <lineage>
        <taxon>Bacteria</taxon>
        <taxon>Pseudomonadati</taxon>
        <taxon>Thermodesulfobacteriota</taxon>
        <taxon>Desulfuromonadia</taxon>
        <taxon>Desulfuromonadales</taxon>
        <taxon>Geothermobacteraceae</taxon>
        <taxon>Geothermobacter</taxon>
    </lineage>
</organism>
<dbReference type="AlphaFoldDB" id="A0A5D3WFX2"/>
<evidence type="ECO:0000256" key="3">
    <source>
        <dbReference type="SAM" id="SignalP"/>
    </source>
</evidence>
<evidence type="ECO:0000256" key="1">
    <source>
        <dbReference type="ARBA" id="ARBA00010062"/>
    </source>
</evidence>
<dbReference type="InterPro" id="IPR011990">
    <property type="entry name" value="TPR-like_helical_dom_sf"/>
</dbReference>
<dbReference type="InterPro" id="IPR028082">
    <property type="entry name" value="Peripla_BP_I"/>
</dbReference>
<feature type="signal peptide" evidence="3">
    <location>
        <begin position="1"/>
        <end position="23"/>
    </location>
</feature>
<protein>
    <submittedName>
        <fullName evidence="5">Amino acid/amide ABC transporter substrate-binding protein (HAAT family)</fullName>
    </submittedName>
</protein>
<comment type="similarity">
    <text evidence="1">Belongs to the leucine-binding protein family.</text>
</comment>
<dbReference type="InterPro" id="IPR051010">
    <property type="entry name" value="BCAA_transport"/>
</dbReference>
<dbReference type="OrthoDB" id="5410879at2"/>
<dbReference type="InterPro" id="IPR028081">
    <property type="entry name" value="Leu-bd"/>
</dbReference>
<accession>A0A5D3WFX2</accession>
<evidence type="ECO:0000313" key="5">
    <source>
        <dbReference type="EMBL" id="TYO96820.1"/>
    </source>
</evidence>
<sequence length="632" mass="70719">MTRCLLPLLFSLVFLALPASLPAVELPGSVVSRPQTDRELFQDGLKAWEEGRQDEALQRLRGFVIRYPDSVYAPQAALLLARIFYLNDSFDEARLYFDRAAQRAGTPEFELMQGALAVADGRTAEGLGRLRTLAADDLAPRDRFLRARALARGLTDSGRALEGLLALHQVLNRGDDLPAIDRRALEGQAYDILQQLDDAVLGEAAFMFRGTALGQSARLLQARRLYAAGRSDEAQQQVRSLIADPVPFAYRRDAVLLLDRLTGKPWLQRAVGVMLPLSGRYATFGELVRRGMELAREVYGRDAVRFIYTDIAGKDVSLEVDRLANEERVMALAGPITGGRAMEAARQAQYQQVPILSLAQREGIPELGDYVFRDSLTSRLQARTLARYAVQERGWTAFGILRPQSRLGEEFARVFSEEVAALGGLVIDEEAYSPDATDFRRQIRLLMGEDPEAPDDPGPLSEEEQLEDLFVPDFPPVDFDALFIPDYADKVELIAPQLPFYGIEGVPLLGINGWNDPDLLRHAGRYVEGAIFPDGFFRYSSYPFVQDFVRRYFERYGEEPSILEAQGFDVAGILLSIFDRPDIRTREDVRLALSQLRNYPGVTGATSFDFNGEADKLLFLLQIQKSRIVQIN</sequence>
<evidence type="ECO:0000313" key="6">
    <source>
        <dbReference type="Proteomes" id="UP000324159"/>
    </source>
</evidence>
<dbReference type="Proteomes" id="UP000324159">
    <property type="component" value="Unassembled WGS sequence"/>
</dbReference>
<gene>
    <name evidence="5" type="ORF">EDC39_112108</name>
</gene>
<feature type="domain" description="Leucine-binding protein" evidence="4">
    <location>
        <begin position="271"/>
        <end position="624"/>
    </location>
</feature>
<feature type="chain" id="PRO_5023152011" evidence="3">
    <location>
        <begin position="24"/>
        <end position="632"/>
    </location>
</feature>
<dbReference type="PANTHER" id="PTHR30483">
    <property type="entry name" value="LEUCINE-SPECIFIC-BINDING PROTEIN"/>
    <property type="match status" value="1"/>
</dbReference>
<keyword evidence="2 3" id="KW-0732">Signal</keyword>